<feature type="domain" description="Bromo" evidence="6">
    <location>
        <begin position="98"/>
        <end position="173"/>
    </location>
</feature>
<dbReference type="GeneID" id="107483672"/>
<dbReference type="InterPro" id="IPR001487">
    <property type="entry name" value="Bromodomain"/>
</dbReference>
<gene>
    <name evidence="9" type="primary">LOC107483672</name>
</gene>
<dbReference type="InterPro" id="IPR036427">
    <property type="entry name" value="Bromodomain-like_sf"/>
</dbReference>
<evidence type="ECO:0000259" key="7">
    <source>
        <dbReference type="PROSITE" id="PS51525"/>
    </source>
</evidence>
<protein>
    <submittedName>
        <fullName evidence="9">Transcription factor GTE1-like</fullName>
    </submittedName>
</protein>
<keyword evidence="8" id="KW-1185">Reference proteome</keyword>
<evidence type="ECO:0000256" key="4">
    <source>
        <dbReference type="PROSITE-ProRule" id="PRU00035"/>
    </source>
</evidence>
<dbReference type="SMART" id="SM00297">
    <property type="entry name" value="BROMO"/>
    <property type="match status" value="1"/>
</dbReference>
<organism evidence="8 9">
    <name type="scientific">Arachis duranensis</name>
    <name type="common">Wild peanut</name>
    <dbReference type="NCBI Taxonomy" id="130453"/>
    <lineage>
        <taxon>Eukaryota</taxon>
        <taxon>Viridiplantae</taxon>
        <taxon>Streptophyta</taxon>
        <taxon>Embryophyta</taxon>
        <taxon>Tracheophyta</taxon>
        <taxon>Spermatophyta</taxon>
        <taxon>Magnoliopsida</taxon>
        <taxon>eudicotyledons</taxon>
        <taxon>Gunneridae</taxon>
        <taxon>Pentapetalae</taxon>
        <taxon>rosids</taxon>
        <taxon>fabids</taxon>
        <taxon>Fabales</taxon>
        <taxon>Fabaceae</taxon>
        <taxon>Papilionoideae</taxon>
        <taxon>50 kb inversion clade</taxon>
        <taxon>dalbergioids sensu lato</taxon>
        <taxon>Dalbergieae</taxon>
        <taxon>Pterocarpus clade</taxon>
        <taxon>Arachis</taxon>
    </lineage>
</organism>
<evidence type="ECO:0000256" key="1">
    <source>
        <dbReference type="ARBA" id="ARBA00023015"/>
    </source>
</evidence>
<dbReference type="Pfam" id="PF17035">
    <property type="entry name" value="BET"/>
    <property type="match status" value="1"/>
</dbReference>
<feature type="region of interest" description="Disordered" evidence="5">
    <location>
        <begin position="322"/>
        <end position="346"/>
    </location>
</feature>
<reference evidence="8" key="1">
    <citation type="journal article" date="2016" name="Nat. Genet.">
        <title>The genome sequences of Arachis duranensis and Arachis ipaensis, the diploid ancestors of cultivated peanut.</title>
        <authorList>
            <person name="Bertioli D.J."/>
            <person name="Cannon S.B."/>
            <person name="Froenicke L."/>
            <person name="Huang G."/>
            <person name="Farmer A.D."/>
            <person name="Cannon E.K."/>
            <person name="Liu X."/>
            <person name="Gao D."/>
            <person name="Clevenger J."/>
            <person name="Dash S."/>
            <person name="Ren L."/>
            <person name="Moretzsohn M.C."/>
            <person name="Shirasawa K."/>
            <person name="Huang W."/>
            <person name="Vidigal B."/>
            <person name="Abernathy B."/>
            <person name="Chu Y."/>
            <person name="Niederhuth C.E."/>
            <person name="Umale P."/>
            <person name="Araujo A.C."/>
            <person name="Kozik A."/>
            <person name="Kim K.D."/>
            <person name="Burow M.D."/>
            <person name="Varshney R.K."/>
            <person name="Wang X."/>
            <person name="Zhang X."/>
            <person name="Barkley N."/>
            <person name="Guimaraes P.M."/>
            <person name="Isobe S."/>
            <person name="Guo B."/>
            <person name="Liao B."/>
            <person name="Stalker H.T."/>
            <person name="Schmitz R.J."/>
            <person name="Scheffler B.E."/>
            <person name="Leal-Bertioli S.C."/>
            <person name="Xun X."/>
            <person name="Jackson S.A."/>
            <person name="Michelmore R."/>
            <person name="Ozias-Akins P."/>
        </authorList>
    </citation>
    <scope>NUCLEOTIDE SEQUENCE [LARGE SCALE GENOMIC DNA]</scope>
    <source>
        <strain evidence="8">cv. V14167</strain>
    </source>
</reference>
<keyword evidence="3" id="KW-0804">Transcription</keyword>
<dbReference type="PANTHER" id="PTHR45926">
    <property type="entry name" value="OSJNBA0053K19.4 PROTEIN"/>
    <property type="match status" value="1"/>
</dbReference>
<keyword evidence="2 4" id="KW-0103">Bromodomain</keyword>
<evidence type="ECO:0000256" key="5">
    <source>
        <dbReference type="SAM" id="MobiDB-lite"/>
    </source>
</evidence>
<dbReference type="PROSITE" id="PS51525">
    <property type="entry name" value="NET"/>
    <property type="match status" value="1"/>
</dbReference>
<dbReference type="Gene3D" id="1.20.920.10">
    <property type="entry name" value="Bromodomain-like"/>
    <property type="match status" value="1"/>
</dbReference>
<accession>A0A6P4D1A6</accession>
<dbReference type="Proteomes" id="UP000515211">
    <property type="component" value="Chromosome 4"/>
</dbReference>
<name>A0A6P4D1A6_ARADU</name>
<dbReference type="PROSITE" id="PS50014">
    <property type="entry name" value="BROMODOMAIN_2"/>
    <property type="match status" value="1"/>
</dbReference>
<dbReference type="Pfam" id="PF00439">
    <property type="entry name" value="Bromodomain"/>
    <property type="match status" value="1"/>
</dbReference>
<reference evidence="9" key="2">
    <citation type="submission" date="2025-08" db="UniProtKB">
        <authorList>
            <consortium name="RefSeq"/>
        </authorList>
    </citation>
    <scope>IDENTIFICATION</scope>
    <source>
        <tissue evidence="9">Whole plant</tissue>
    </source>
</reference>
<dbReference type="KEGG" id="adu:107483672"/>
<keyword evidence="1" id="KW-0805">Transcription regulation</keyword>
<dbReference type="InterPro" id="IPR038336">
    <property type="entry name" value="NET_sf"/>
</dbReference>
<feature type="domain" description="NET" evidence="7">
    <location>
        <begin position="242"/>
        <end position="323"/>
    </location>
</feature>
<dbReference type="Gene3D" id="1.20.1270.220">
    <property type="match status" value="1"/>
</dbReference>
<dbReference type="PRINTS" id="PR00503">
    <property type="entry name" value="BROMODOMAIN"/>
</dbReference>
<dbReference type="AlphaFoldDB" id="A0A6P4D1A6"/>
<evidence type="ECO:0000256" key="2">
    <source>
        <dbReference type="ARBA" id="ARBA00023117"/>
    </source>
</evidence>
<dbReference type="SUPFAM" id="SSF47370">
    <property type="entry name" value="Bromodomain"/>
    <property type="match status" value="1"/>
</dbReference>
<proteinExistence type="predicted"/>
<dbReference type="OrthoDB" id="21449at2759"/>
<evidence type="ECO:0000259" key="6">
    <source>
        <dbReference type="PROSITE" id="PS50014"/>
    </source>
</evidence>
<evidence type="ECO:0000313" key="9">
    <source>
        <dbReference type="RefSeq" id="XP_015959764.1"/>
    </source>
</evidence>
<sequence>MAALYSSVTEEDLNGFRFSIDQIQTQVVKLEKQVNEVEQFYQSNDFKVNNSKNKGENKHLIGTKKSLQGDSHNEADADAAKGREELMRQFSVILSQITQHEWAWPFMDPVDVEGLGLYDYYEVINKPMDFSTIKRKMEAKDGSGYKNVREIYSDVRLIFKNAMKYNDKKNEVHVMARTLLNKFEEKWLLLLPKVDQEERRHLKEEADAQLETQLAQEATYANMTRDLSVELDKVDVHLKSLKALVIQNCRKLSSQEKVLLGTALPRLSPEYLIRALQIVHENNPNFQPNAEVVELDINSQNDYTLWRLNVFVKHALKVQGRTAEGTGVDHSNKTENKNYSKRRRVL</sequence>
<dbReference type="InterPro" id="IPR027353">
    <property type="entry name" value="NET_dom"/>
</dbReference>
<dbReference type="RefSeq" id="XP_015959764.1">
    <property type="nucleotide sequence ID" value="XM_016104278.3"/>
</dbReference>
<evidence type="ECO:0000313" key="8">
    <source>
        <dbReference type="Proteomes" id="UP000515211"/>
    </source>
</evidence>
<evidence type="ECO:0000256" key="3">
    <source>
        <dbReference type="ARBA" id="ARBA00023163"/>
    </source>
</evidence>